<dbReference type="EMBL" id="ML170199">
    <property type="protein sequence ID" value="TDL19232.1"/>
    <property type="molecule type" value="Genomic_DNA"/>
</dbReference>
<name>A0A4Y7PWE6_9AGAM</name>
<evidence type="ECO:0000313" key="4">
    <source>
        <dbReference type="Proteomes" id="UP000294933"/>
    </source>
</evidence>
<keyword evidence="1" id="KW-0677">Repeat</keyword>
<accession>A0A4Y7PWE6</accession>
<dbReference type="AlphaFoldDB" id="A0A4Y7PWE6"/>
<evidence type="ECO:0000313" key="3">
    <source>
        <dbReference type="EMBL" id="TDL19232.1"/>
    </source>
</evidence>
<dbReference type="InterPro" id="IPR050611">
    <property type="entry name" value="ABCF"/>
</dbReference>
<sequence>MPPSASKQKRLAEKAAKQASKGGLGVKDESTTGTSTPNGSVNSGSSFNTPMSSRSAATSVEDLNSMARLQILTDRSAAGVLVSDSKGRDVKIESFTLSFHGRLLIEGAEIALYYGQRYGLLGENGSGKPFPLRHIYLSSPPKTSRYWYLLSGLAPGTTPPARDGALARSRRVATCLPNPSLPNWAVACLLLLPACHRSRRSLLHAGLAN</sequence>
<dbReference type="Gene3D" id="3.40.50.300">
    <property type="entry name" value="P-loop containing nucleotide triphosphate hydrolases"/>
    <property type="match status" value="1"/>
</dbReference>
<proteinExistence type="predicted"/>
<keyword evidence="4" id="KW-1185">Reference proteome</keyword>
<dbReference type="InterPro" id="IPR027417">
    <property type="entry name" value="P-loop_NTPase"/>
</dbReference>
<feature type="region of interest" description="Disordered" evidence="2">
    <location>
        <begin position="1"/>
        <end position="58"/>
    </location>
</feature>
<reference evidence="3 4" key="1">
    <citation type="submission" date="2018-06" db="EMBL/GenBank/DDBJ databases">
        <title>A transcriptomic atlas of mushroom development highlights an independent origin of complex multicellularity.</title>
        <authorList>
            <consortium name="DOE Joint Genome Institute"/>
            <person name="Krizsan K."/>
            <person name="Almasi E."/>
            <person name="Merenyi Z."/>
            <person name="Sahu N."/>
            <person name="Viragh M."/>
            <person name="Koszo T."/>
            <person name="Mondo S."/>
            <person name="Kiss B."/>
            <person name="Balint B."/>
            <person name="Kues U."/>
            <person name="Barry K."/>
            <person name="Hegedus J.C."/>
            <person name="Henrissat B."/>
            <person name="Johnson J."/>
            <person name="Lipzen A."/>
            <person name="Ohm R."/>
            <person name="Nagy I."/>
            <person name="Pangilinan J."/>
            <person name="Yan J."/>
            <person name="Xiong Y."/>
            <person name="Grigoriev I.V."/>
            <person name="Hibbett D.S."/>
            <person name="Nagy L.G."/>
        </authorList>
    </citation>
    <scope>NUCLEOTIDE SEQUENCE [LARGE SCALE GENOMIC DNA]</scope>
    <source>
        <strain evidence="3 4">SZMC22713</strain>
    </source>
</reference>
<evidence type="ECO:0000256" key="1">
    <source>
        <dbReference type="ARBA" id="ARBA00022737"/>
    </source>
</evidence>
<organism evidence="3 4">
    <name type="scientific">Rickenella mellea</name>
    <dbReference type="NCBI Taxonomy" id="50990"/>
    <lineage>
        <taxon>Eukaryota</taxon>
        <taxon>Fungi</taxon>
        <taxon>Dikarya</taxon>
        <taxon>Basidiomycota</taxon>
        <taxon>Agaricomycotina</taxon>
        <taxon>Agaricomycetes</taxon>
        <taxon>Hymenochaetales</taxon>
        <taxon>Rickenellaceae</taxon>
        <taxon>Rickenella</taxon>
    </lineage>
</organism>
<dbReference type="GO" id="GO:0005524">
    <property type="term" value="F:ATP binding"/>
    <property type="evidence" value="ECO:0007669"/>
    <property type="project" value="TreeGrafter"/>
</dbReference>
<evidence type="ECO:0000256" key="2">
    <source>
        <dbReference type="SAM" id="MobiDB-lite"/>
    </source>
</evidence>
<gene>
    <name evidence="3" type="ORF">BD410DRAFT_877227</name>
</gene>
<dbReference type="VEuPathDB" id="FungiDB:BD410DRAFT_877227"/>
<feature type="compositionally biased region" description="Polar residues" evidence="2">
    <location>
        <begin position="31"/>
        <end position="58"/>
    </location>
</feature>
<dbReference type="OrthoDB" id="3233563at2759"/>
<dbReference type="PANTHER" id="PTHR19211">
    <property type="entry name" value="ATP-BINDING TRANSPORT PROTEIN-RELATED"/>
    <property type="match status" value="1"/>
</dbReference>
<dbReference type="SUPFAM" id="SSF52540">
    <property type="entry name" value="P-loop containing nucleoside triphosphate hydrolases"/>
    <property type="match status" value="1"/>
</dbReference>
<dbReference type="STRING" id="50990.A0A4Y7PWE6"/>
<dbReference type="PANTHER" id="PTHR19211:SF15">
    <property type="entry name" value="ATP-BINDING CASSETTE SUB-FAMILY F MEMBER 2"/>
    <property type="match status" value="1"/>
</dbReference>
<dbReference type="Proteomes" id="UP000294933">
    <property type="component" value="Unassembled WGS sequence"/>
</dbReference>
<protein>
    <submittedName>
        <fullName evidence="3">Uncharacterized protein</fullName>
    </submittedName>
</protein>